<evidence type="ECO:0000256" key="1">
    <source>
        <dbReference type="NCBIfam" id="TIGR02228"/>
    </source>
</evidence>
<gene>
    <name evidence="4" type="ORF">H9741_08440</name>
</gene>
<protein>
    <recommendedName>
        <fullName evidence="1">Signal peptidase I</fullName>
        <ecNumber evidence="1">3.4.21.89</ecNumber>
    </recommendedName>
</protein>
<evidence type="ECO:0000313" key="4">
    <source>
        <dbReference type="EMBL" id="HIX08483.1"/>
    </source>
</evidence>
<dbReference type="NCBIfam" id="TIGR02228">
    <property type="entry name" value="sigpep_I_arch"/>
    <property type="match status" value="1"/>
</dbReference>
<reference evidence="4" key="1">
    <citation type="journal article" date="2021" name="PeerJ">
        <title>Extensive microbial diversity within the chicken gut microbiome revealed by metagenomics and culture.</title>
        <authorList>
            <person name="Gilroy R."/>
            <person name="Ravi A."/>
            <person name="Getino M."/>
            <person name="Pursley I."/>
            <person name="Horton D.L."/>
            <person name="Alikhan N.F."/>
            <person name="Baker D."/>
            <person name="Gharbi K."/>
            <person name="Hall N."/>
            <person name="Watson M."/>
            <person name="Adriaenssens E.M."/>
            <person name="Foster-Nyarko E."/>
            <person name="Jarju S."/>
            <person name="Secka A."/>
            <person name="Antonio M."/>
            <person name="Oren A."/>
            <person name="Chaudhuri R.R."/>
            <person name="La Ragione R."/>
            <person name="Hildebrand F."/>
            <person name="Pallen M.J."/>
        </authorList>
    </citation>
    <scope>NUCLEOTIDE SEQUENCE</scope>
    <source>
        <strain evidence="4">811</strain>
    </source>
</reference>
<dbReference type="AlphaFoldDB" id="A0A9D2AG22"/>
<dbReference type="EMBL" id="DXFX01000108">
    <property type="protein sequence ID" value="HIX08483.1"/>
    <property type="molecule type" value="Genomic_DNA"/>
</dbReference>
<evidence type="ECO:0000256" key="2">
    <source>
        <dbReference type="SAM" id="MobiDB-lite"/>
    </source>
</evidence>
<dbReference type="EC" id="3.4.21.89" evidence="1"/>
<dbReference type="InterPro" id="IPR019533">
    <property type="entry name" value="Peptidase_S26"/>
</dbReference>
<keyword evidence="3" id="KW-1133">Transmembrane helix</keyword>
<comment type="caution">
    <text evidence="4">The sequence shown here is derived from an EMBL/GenBank/DDBJ whole genome shotgun (WGS) entry which is preliminary data.</text>
</comment>
<feature type="region of interest" description="Disordered" evidence="2">
    <location>
        <begin position="215"/>
        <end position="246"/>
    </location>
</feature>
<name>A0A9D2AG22_9FIRM</name>
<evidence type="ECO:0000256" key="3">
    <source>
        <dbReference type="SAM" id="Phobius"/>
    </source>
</evidence>
<dbReference type="Proteomes" id="UP000824204">
    <property type="component" value="Unassembled WGS sequence"/>
</dbReference>
<feature type="compositionally biased region" description="Low complexity" evidence="2">
    <location>
        <begin position="228"/>
        <end position="238"/>
    </location>
</feature>
<dbReference type="GO" id="GO:0004252">
    <property type="term" value="F:serine-type endopeptidase activity"/>
    <property type="evidence" value="ECO:0007669"/>
    <property type="project" value="UniProtKB-UniRule"/>
</dbReference>
<accession>A0A9D2AG22</accession>
<keyword evidence="3" id="KW-0472">Membrane</keyword>
<keyword evidence="3" id="KW-0812">Transmembrane</keyword>
<keyword evidence="4" id="KW-0378">Hydrolase</keyword>
<dbReference type="InterPro" id="IPR001733">
    <property type="entry name" value="Peptidase_S26B"/>
</dbReference>
<evidence type="ECO:0000313" key="5">
    <source>
        <dbReference type="Proteomes" id="UP000824204"/>
    </source>
</evidence>
<proteinExistence type="predicted"/>
<dbReference type="GO" id="GO:0009003">
    <property type="term" value="F:signal peptidase activity"/>
    <property type="evidence" value="ECO:0007669"/>
    <property type="project" value="UniProtKB-EC"/>
</dbReference>
<dbReference type="CDD" id="cd06530">
    <property type="entry name" value="S26_SPase_I"/>
    <property type="match status" value="1"/>
</dbReference>
<organism evidence="4 5">
    <name type="scientific">Candidatus Borkfalkia faecipullorum</name>
    <dbReference type="NCBI Taxonomy" id="2838510"/>
    <lineage>
        <taxon>Bacteria</taxon>
        <taxon>Bacillati</taxon>
        <taxon>Bacillota</taxon>
        <taxon>Clostridia</taxon>
        <taxon>Christensenellales</taxon>
        <taxon>Christensenellaceae</taxon>
        <taxon>Candidatus Borkfalkia</taxon>
    </lineage>
</organism>
<dbReference type="GO" id="GO:0006465">
    <property type="term" value="P:signal peptide processing"/>
    <property type="evidence" value="ECO:0007669"/>
    <property type="project" value="UniProtKB-UniRule"/>
</dbReference>
<feature type="transmembrane region" description="Helical" evidence="3">
    <location>
        <begin position="155"/>
        <end position="177"/>
    </location>
</feature>
<feature type="transmembrane region" description="Helical" evidence="3">
    <location>
        <begin position="12"/>
        <end position="35"/>
    </location>
</feature>
<reference evidence="4" key="2">
    <citation type="submission" date="2021-04" db="EMBL/GenBank/DDBJ databases">
        <authorList>
            <person name="Gilroy R."/>
        </authorList>
    </citation>
    <scope>NUCLEOTIDE SEQUENCE</scope>
    <source>
        <strain evidence="4">811</strain>
    </source>
</reference>
<dbReference type="GO" id="GO:0016020">
    <property type="term" value="C:membrane"/>
    <property type="evidence" value="ECO:0007669"/>
    <property type="project" value="UniProtKB-UniRule"/>
</dbReference>
<sequence>MEEKKRKIDKISMIIMIVLIVLLLPVLIVNLTLIVKGSIRPDTPPDVFGVAPLAVTSGSMDGNREDSFAKGALIFVKLLDEDEKQTLAEGDVITFRTSGAFVTHRIVSAFRDESGKIVSLVTQGDANNTTDGAIVLENVVGKCVGSVGGLGDFAMFMQTPVGILVFVGIPVLLYIAYDVSRVMIFNKRAKSDKSAELQEKDAEIERLRALVEKQGIQEDSEQKEGQQEETQPPQSESGTISEKKGE</sequence>